<evidence type="ECO:0000256" key="1">
    <source>
        <dbReference type="ARBA" id="ARBA00004123"/>
    </source>
</evidence>
<dbReference type="SUPFAM" id="SSF82671">
    <property type="entry name" value="SEA domain"/>
    <property type="match status" value="1"/>
</dbReference>
<dbReference type="Gene3D" id="3.30.70.960">
    <property type="entry name" value="SEA domain"/>
    <property type="match status" value="1"/>
</dbReference>
<dbReference type="RefSeq" id="XP_013926906.1">
    <property type="nucleotide sequence ID" value="XM_014071431.1"/>
</dbReference>
<accession>A0A6I9YRX4</accession>
<feature type="compositionally biased region" description="Polar residues" evidence="12">
    <location>
        <begin position="188"/>
        <end position="209"/>
    </location>
</feature>
<evidence type="ECO:0000256" key="6">
    <source>
        <dbReference type="ARBA" id="ARBA00022490"/>
    </source>
</evidence>
<keyword evidence="13" id="KW-0472">Membrane</keyword>
<keyword evidence="7" id="KW-0597">Phosphoprotein</keyword>
<dbReference type="CTD" id="4582"/>
<keyword evidence="8" id="KW-0068">Autocatalytic cleavage</keyword>
<proteinExistence type="predicted"/>
<comment type="subcellular location">
    <subcellularLocation>
        <location evidence="2">Apical cell membrane</location>
        <topology evidence="2">Single-pass type I membrane protein</topology>
    </subcellularLocation>
    <subcellularLocation>
        <location evidence="3">Cytoplasm</location>
    </subcellularLocation>
    <subcellularLocation>
        <location evidence="1">Nucleus</location>
    </subcellularLocation>
</comment>
<keyword evidence="9" id="KW-0564">Palmitate</keyword>
<dbReference type="PANTHER" id="PTHR10006">
    <property type="entry name" value="MUCIN-1-RELATED"/>
    <property type="match status" value="1"/>
</dbReference>
<keyword evidence="13" id="KW-0812">Transmembrane</keyword>
<keyword evidence="11" id="KW-0449">Lipoprotein</keyword>
<feature type="region of interest" description="Disordered" evidence="12">
    <location>
        <begin position="168"/>
        <end position="209"/>
    </location>
</feature>
<evidence type="ECO:0000259" key="14">
    <source>
        <dbReference type="PROSITE" id="PS50024"/>
    </source>
</evidence>
<dbReference type="GO" id="GO:0016324">
    <property type="term" value="C:apical plasma membrane"/>
    <property type="evidence" value="ECO:0007669"/>
    <property type="project" value="UniProtKB-SubCell"/>
</dbReference>
<evidence type="ECO:0000313" key="16">
    <source>
        <dbReference type="RefSeq" id="XP_013926906.1"/>
    </source>
</evidence>
<evidence type="ECO:0000256" key="2">
    <source>
        <dbReference type="ARBA" id="ARBA00004247"/>
    </source>
</evidence>
<evidence type="ECO:0000256" key="12">
    <source>
        <dbReference type="SAM" id="MobiDB-lite"/>
    </source>
</evidence>
<sequence>MKYHITNKDFNSSLLNPNSPYYRELNQTIGTMYNNVYKCKTCEYGYKNFEILSFSPGSVAVASKLFFEGTKAPTSESQVAKILNEAKDLAGLELTGVEVRTDPFPPPSEGVPGWAIALLVLVSILVFFLILGLLWLLVYYIRRKRRGNMDVLSSRDLYHPMNEYPTYQTHGRFAPPGNKQNPYEEGNRQPQNPTKGFSYTNPAMANDQL</sequence>
<dbReference type="InterPro" id="IPR036364">
    <property type="entry name" value="SEA_dom_sf"/>
</dbReference>
<dbReference type="GO" id="GO:0005737">
    <property type="term" value="C:cytoplasm"/>
    <property type="evidence" value="ECO:0007669"/>
    <property type="project" value="UniProtKB-SubCell"/>
</dbReference>
<protein>
    <recommendedName>
        <fullName evidence="4">Mucin-1</fullName>
    </recommendedName>
</protein>
<evidence type="ECO:0000256" key="10">
    <source>
        <dbReference type="ARBA" id="ARBA00023242"/>
    </source>
</evidence>
<evidence type="ECO:0000256" key="5">
    <source>
        <dbReference type="ARBA" id="ARBA00022475"/>
    </source>
</evidence>
<dbReference type="PROSITE" id="PS50024">
    <property type="entry name" value="SEA"/>
    <property type="match status" value="1"/>
</dbReference>
<evidence type="ECO:0000256" key="8">
    <source>
        <dbReference type="ARBA" id="ARBA00022813"/>
    </source>
</evidence>
<dbReference type="GeneID" id="106553014"/>
<feature type="domain" description="SEA" evidence="14">
    <location>
        <begin position="1"/>
        <end position="106"/>
    </location>
</feature>
<dbReference type="OrthoDB" id="9909831at2759"/>
<dbReference type="KEGG" id="tsr:106553014"/>
<evidence type="ECO:0000256" key="13">
    <source>
        <dbReference type="SAM" id="Phobius"/>
    </source>
</evidence>
<gene>
    <name evidence="16" type="primary">MUC1</name>
</gene>
<evidence type="ECO:0000256" key="11">
    <source>
        <dbReference type="ARBA" id="ARBA00023288"/>
    </source>
</evidence>
<evidence type="ECO:0000256" key="7">
    <source>
        <dbReference type="ARBA" id="ARBA00022553"/>
    </source>
</evidence>
<dbReference type="PANTHER" id="PTHR10006:SF19">
    <property type="entry name" value="MUCIN-1"/>
    <property type="match status" value="1"/>
</dbReference>
<evidence type="ECO:0000313" key="15">
    <source>
        <dbReference type="Proteomes" id="UP000504617"/>
    </source>
</evidence>
<name>A0A6I9YRX4_9SAUR</name>
<organism evidence="15 16">
    <name type="scientific">Thamnophis sirtalis</name>
    <dbReference type="NCBI Taxonomy" id="35019"/>
    <lineage>
        <taxon>Eukaryota</taxon>
        <taxon>Metazoa</taxon>
        <taxon>Chordata</taxon>
        <taxon>Craniata</taxon>
        <taxon>Vertebrata</taxon>
        <taxon>Euteleostomi</taxon>
        <taxon>Lepidosauria</taxon>
        <taxon>Squamata</taxon>
        <taxon>Bifurcata</taxon>
        <taxon>Unidentata</taxon>
        <taxon>Episquamata</taxon>
        <taxon>Toxicofera</taxon>
        <taxon>Serpentes</taxon>
        <taxon>Colubroidea</taxon>
        <taxon>Colubridae</taxon>
        <taxon>Natricinae</taxon>
        <taxon>Thamnophis</taxon>
    </lineage>
</organism>
<dbReference type="InterPro" id="IPR000082">
    <property type="entry name" value="SEA_dom"/>
</dbReference>
<keyword evidence="15" id="KW-1185">Reference proteome</keyword>
<dbReference type="Pfam" id="PF01390">
    <property type="entry name" value="SEA"/>
    <property type="match status" value="1"/>
</dbReference>
<reference evidence="16" key="1">
    <citation type="submission" date="2025-08" db="UniProtKB">
        <authorList>
            <consortium name="RefSeq"/>
        </authorList>
    </citation>
    <scope>IDENTIFICATION</scope>
</reference>
<dbReference type="Proteomes" id="UP000504617">
    <property type="component" value="Unplaced"/>
</dbReference>
<dbReference type="GO" id="GO:0005634">
    <property type="term" value="C:nucleus"/>
    <property type="evidence" value="ECO:0007669"/>
    <property type="project" value="UniProtKB-SubCell"/>
</dbReference>
<keyword evidence="13" id="KW-1133">Transmembrane helix</keyword>
<evidence type="ECO:0000256" key="4">
    <source>
        <dbReference type="ARBA" id="ARBA00014269"/>
    </source>
</evidence>
<keyword evidence="5" id="KW-1003">Cell membrane</keyword>
<dbReference type="AlphaFoldDB" id="A0A6I9YRX4"/>
<feature type="transmembrane region" description="Helical" evidence="13">
    <location>
        <begin position="114"/>
        <end position="141"/>
    </location>
</feature>
<keyword evidence="10" id="KW-0539">Nucleus</keyword>
<evidence type="ECO:0000256" key="9">
    <source>
        <dbReference type="ARBA" id="ARBA00023139"/>
    </source>
</evidence>
<keyword evidence="6" id="KW-0963">Cytoplasm</keyword>
<evidence type="ECO:0000256" key="3">
    <source>
        <dbReference type="ARBA" id="ARBA00004496"/>
    </source>
</evidence>